<sequence>MCDAVVIGAGQAGLAAAKALVNKGIRPVIVEAGGEPGGAWQHYYDSLALFSPARYSGLVGTPFPGDPDRYPLRDEVVAYLRDYAKRLDVDIRTNCRVLGVRGETHGYGVLTGDGDMFISPMLIAATGTYGNPFIPRVSGADTFSGGQLHAARYRAAGAFAGQRVVVVGAGNSAVQIAAELAETAVVTLASRRYPRLVPQRPLGFDMHFWYSRTGLDIAPVGPWLPRRPNAPVFDAGVYREALESGRPDWRKMFTRMDGDSVVWADGSTESVDTVIWATGYRPDLGYLAGLGAVDARGVPRHRNGVSTTHPGLGFVGLEWQRSLSSATLRGVGRDAAFVVDRLSRRCYPSMPNSVAPLP</sequence>
<dbReference type="Pfam" id="PF13738">
    <property type="entry name" value="Pyr_redox_3"/>
    <property type="match status" value="1"/>
</dbReference>
<dbReference type="Proteomes" id="UP000186919">
    <property type="component" value="Unassembled WGS sequence"/>
</dbReference>
<proteinExistence type="predicted"/>
<evidence type="ECO:0000313" key="3">
    <source>
        <dbReference type="Proteomes" id="UP000186919"/>
    </source>
</evidence>
<evidence type="ECO:0000313" key="2">
    <source>
        <dbReference type="EMBL" id="OAT70983.1"/>
    </source>
</evidence>
<dbReference type="GO" id="GO:0050660">
    <property type="term" value="F:flavin adenine dinucleotide binding"/>
    <property type="evidence" value="ECO:0007669"/>
    <property type="project" value="TreeGrafter"/>
</dbReference>
<reference evidence="2 3" key="1">
    <citation type="submission" date="2016-01" db="EMBL/GenBank/DDBJ databases">
        <title>Mycobacterium immunogenum strain CD11_6 genome sequencing and assembly.</title>
        <authorList>
            <person name="Kaur G."/>
            <person name="Nair G.R."/>
            <person name="Mayilraj S."/>
        </authorList>
    </citation>
    <scope>NUCLEOTIDE SEQUENCE [LARGE SCALE GENOMIC DNA]</scope>
    <source>
        <strain evidence="2 3">CD11-6</strain>
    </source>
</reference>
<dbReference type="PRINTS" id="PR00368">
    <property type="entry name" value="FADPNR"/>
</dbReference>
<evidence type="ECO:0000256" key="1">
    <source>
        <dbReference type="ARBA" id="ARBA00023002"/>
    </source>
</evidence>
<dbReference type="PANTHER" id="PTHR43539:SF78">
    <property type="entry name" value="FLAVIN-CONTAINING MONOOXYGENASE"/>
    <property type="match status" value="1"/>
</dbReference>
<dbReference type="PRINTS" id="PR00469">
    <property type="entry name" value="PNDRDTASEII"/>
</dbReference>
<dbReference type="SUPFAM" id="SSF51905">
    <property type="entry name" value="FAD/NAD(P)-binding domain"/>
    <property type="match status" value="2"/>
</dbReference>
<gene>
    <name evidence="2" type="ORF">AWB85_00210</name>
</gene>
<dbReference type="Gene3D" id="3.50.50.60">
    <property type="entry name" value="FAD/NAD(P)-binding domain"/>
    <property type="match status" value="1"/>
</dbReference>
<name>A0A179VIV1_9MYCO</name>
<comment type="caution">
    <text evidence="2">The sequence shown here is derived from an EMBL/GenBank/DDBJ whole genome shotgun (WGS) entry which is preliminary data.</text>
</comment>
<dbReference type="GO" id="GO:0004497">
    <property type="term" value="F:monooxygenase activity"/>
    <property type="evidence" value="ECO:0007669"/>
    <property type="project" value="TreeGrafter"/>
</dbReference>
<organism evidence="2 3">
    <name type="scientific">Mycobacteroides immunogenum</name>
    <dbReference type="NCBI Taxonomy" id="83262"/>
    <lineage>
        <taxon>Bacteria</taxon>
        <taxon>Bacillati</taxon>
        <taxon>Actinomycetota</taxon>
        <taxon>Actinomycetes</taxon>
        <taxon>Mycobacteriales</taxon>
        <taxon>Mycobacteriaceae</taxon>
        <taxon>Mycobacteroides</taxon>
    </lineage>
</organism>
<dbReference type="PANTHER" id="PTHR43539">
    <property type="entry name" value="FLAVIN-BINDING MONOOXYGENASE-LIKE PROTEIN (AFU_ORTHOLOGUE AFUA_4G09220)"/>
    <property type="match status" value="1"/>
</dbReference>
<dbReference type="AlphaFoldDB" id="A0A179VIV1"/>
<dbReference type="InterPro" id="IPR036188">
    <property type="entry name" value="FAD/NAD-bd_sf"/>
</dbReference>
<protein>
    <submittedName>
        <fullName evidence="2">FAD-dependent oxidoreductase</fullName>
    </submittedName>
</protein>
<dbReference type="RefSeq" id="WP_064628114.1">
    <property type="nucleotide sequence ID" value="NZ_LQYE01000001.1"/>
</dbReference>
<dbReference type="InterPro" id="IPR050982">
    <property type="entry name" value="Auxin_biosynth/cation_transpt"/>
</dbReference>
<keyword evidence="1" id="KW-0560">Oxidoreductase</keyword>
<accession>A0A179VIV1</accession>
<dbReference type="EMBL" id="LQYE01000001">
    <property type="protein sequence ID" value="OAT70983.1"/>
    <property type="molecule type" value="Genomic_DNA"/>
</dbReference>